<evidence type="ECO:0000313" key="11">
    <source>
        <dbReference type="Proteomes" id="UP001299235"/>
    </source>
</evidence>
<reference evidence="10 11" key="1">
    <citation type="submission" date="2021-10" db="EMBL/GenBank/DDBJ databases">
        <title>Anaerobic single-cell dispensing facilitates the cultivation of human gut bacteria.</title>
        <authorList>
            <person name="Afrizal A."/>
        </authorList>
    </citation>
    <scope>NUCLEOTIDE SEQUENCE [LARGE SCALE GENOMIC DNA]</scope>
    <source>
        <strain evidence="10 11">CLA-AA-H246</strain>
    </source>
</reference>
<dbReference type="SMART" id="SM00862">
    <property type="entry name" value="Trans_reg_C"/>
    <property type="match status" value="1"/>
</dbReference>
<evidence type="ECO:0000259" key="9">
    <source>
        <dbReference type="PROSITE" id="PS51755"/>
    </source>
</evidence>
<feature type="domain" description="OmpR/PhoB-type" evidence="9">
    <location>
        <begin position="132"/>
        <end position="231"/>
    </location>
</feature>
<proteinExistence type="predicted"/>
<keyword evidence="11" id="KW-1185">Reference proteome</keyword>
<dbReference type="EMBL" id="JAJEQE010000027">
    <property type="protein sequence ID" value="MCC2149342.1"/>
    <property type="molecule type" value="Genomic_DNA"/>
</dbReference>
<dbReference type="Pfam" id="PF00486">
    <property type="entry name" value="Trans_reg_C"/>
    <property type="match status" value="1"/>
</dbReference>
<sequence>MNKPRILVVEDDNSVKNLITTTLKAHDYHFLTAENGEVAILEAASHNPEIMLLDLGLPDIDGIEVIKRVRTWSQMPIIVISARSEDVDKIEALDAGADDYLTKPFSVEELLARLRVTRRRLQMMKSDALNQSAVFVNGDLRIDYAAGCVYLGEEELHLTPIEYKLLCLLAQNAGRVLTHTFIMENIWGSNWEKDIASLRVFMATLRRKLEKNPQSLQYIQTHVGVGYRMMKFEESSENKKGEY</sequence>
<dbReference type="CDD" id="cd00383">
    <property type="entry name" value="trans_reg_C"/>
    <property type="match status" value="1"/>
</dbReference>
<dbReference type="Gene3D" id="3.40.50.2300">
    <property type="match status" value="1"/>
</dbReference>
<evidence type="ECO:0000256" key="7">
    <source>
        <dbReference type="PROSITE-ProRule" id="PRU01091"/>
    </source>
</evidence>
<accession>A0ABS8EVX0</accession>
<feature type="domain" description="Response regulatory" evidence="8">
    <location>
        <begin position="5"/>
        <end position="118"/>
    </location>
</feature>
<dbReference type="CDD" id="cd17620">
    <property type="entry name" value="REC_OmpR_KdpE-like"/>
    <property type="match status" value="1"/>
</dbReference>
<dbReference type="InterPro" id="IPR036388">
    <property type="entry name" value="WH-like_DNA-bd_sf"/>
</dbReference>
<evidence type="ECO:0000256" key="2">
    <source>
        <dbReference type="ARBA" id="ARBA00023015"/>
    </source>
</evidence>
<dbReference type="SUPFAM" id="SSF52172">
    <property type="entry name" value="CheY-like"/>
    <property type="match status" value="1"/>
</dbReference>
<dbReference type="PROSITE" id="PS50110">
    <property type="entry name" value="RESPONSE_REGULATORY"/>
    <property type="match status" value="1"/>
</dbReference>
<dbReference type="PANTHER" id="PTHR48111:SF50">
    <property type="entry name" value="KDP OPERON TRANSCRIPTIONAL REGULATORY PROTEIN KDPE"/>
    <property type="match status" value="1"/>
</dbReference>
<evidence type="ECO:0000256" key="6">
    <source>
        <dbReference type="PROSITE-ProRule" id="PRU00169"/>
    </source>
</evidence>
<name>A0ABS8EVX0_9FIRM</name>
<dbReference type="Gene3D" id="1.10.10.10">
    <property type="entry name" value="Winged helix-like DNA-binding domain superfamily/Winged helix DNA-binding domain"/>
    <property type="match status" value="1"/>
</dbReference>
<organism evidence="10 11">
    <name type="scientific">Hominisplanchenecus faecis</name>
    <dbReference type="NCBI Taxonomy" id="2885351"/>
    <lineage>
        <taxon>Bacteria</taxon>
        <taxon>Bacillati</taxon>
        <taxon>Bacillota</taxon>
        <taxon>Clostridia</taxon>
        <taxon>Lachnospirales</taxon>
        <taxon>Lachnospiraceae</taxon>
        <taxon>Hominisplanchenecus</taxon>
    </lineage>
</organism>
<evidence type="ECO:0000313" key="10">
    <source>
        <dbReference type="EMBL" id="MCC2149342.1"/>
    </source>
</evidence>
<evidence type="ECO:0000259" key="8">
    <source>
        <dbReference type="PROSITE" id="PS50110"/>
    </source>
</evidence>
<keyword evidence="3 7" id="KW-0238">DNA-binding</keyword>
<keyword evidence="4" id="KW-0804">Transcription</keyword>
<comment type="caution">
    <text evidence="10">The sequence shown here is derived from an EMBL/GenBank/DDBJ whole genome shotgun (WGS) entry which is preliminary data.</text>
</comment>
<dbReference type="Proteomes" id="UP001299235">
    <property type="component" value="Unassembled WGS sequence"/>
</dbReference>
<feature type="DNA-binding region" description="OmpR/PhoB-type" evidence="7">
    <location>
        <begin position="132"/>
        <end position="231"/>
    </location>
</feature>
<dbReference type="PANTHER" id="PTHR48111">
    <property type="entry name" value="REGULATOR OF RPOS"/>
    <property type="match status" value="1"/>
</dbReference>
<evidence type="ECO:0000256" key="5">
    <source>
        <dbReference type="ARBA" id="ARBA00024867"/>
    </source>
</evidence>
<evidence type="ECO:0000256" key="1">
    <source>
        <dbReference type="ARBA" id="ARBA00018672"/>
    </source>
</evidence>
<dbReference type="SMART" id="SM00448">
    <property type="entry name" value="REC"/>
    <property type="match status" value="1"/>
</dbReference>
<dbReference type="InterPro" id="IPR039420">
    <property type="entry name" value="WalR-like"/>
</dbReference>
<dbReference type="InterPro" id="IPR001867">
    <property type="entry name" value="OmpR/PhoB-type_DNA-bd"/>
</dbReference>
<keyword evidence="2" id="KW-0805">Transcription regulation</keyword>
<feature type="modified residue" description="4-aspartylphosphate" evidence="6">
    <location>
        <position position="54"/>
    </location>
</feature>
<comment type="function">
    <text evidence="5">May play the central regulatory role in sporulation. It may be an element of the effector pathway responsible for the activation of sporulation genes in response to nutritional stress. Spo0A may act in concert with spo0H (a sigma factor) to control the expression of some genes that are critical to the sporulation process.</text>
</comment>
<dbReference type="Pfam" id="PF00072">
    <property type="entry name" value="Response_reg"/>
    <property type="match status" value="1"/>
</dbReference>
<evidence type="ECO:0000256" key="3">
    <source>
        <dbReference type="ARBA" id="ARBA00023125"/>
    </source>
</evidence>
<dbReference type="Gene3D" id="6.10.250.690">
    <property type="match status" value="1"/>
</dbReference>
<keyword evidence="6" id="KW-0597">Phosphoprotein</keyword>
<protein>
    <recommendedName>
        <fullName evidence="1">Stage 0 sporulation protein A homolog</fullName>
    </recommendedName>
</protein>
<dbReference type="InterPro" id="IPR001789">
    <property type="entry name" value="Sig_transdc_resp-reg_receiver"/>
</dbReference>
<gene>
    <name evidence="10" type="ORF">LKD42_08750</name>
</gene>
<evidence type="ECO:0000256" key="4">
    <source>
        <dbReference type="ARBA" id="ARBA00023163"/>
    </source>
</evidence>
<dbReference type="PROSITE" id="PS51755">
    <property type="entry name" value="OMPR_PHOB"/>
    <property type="match status" value="1"/>
</dbReference>
<dbReference type="InterPro" id="IPR011006">
    <property type="entry name" value="CheY-like_superfamily"/>
</dbReference>
<dbReference type="RefSeq" id="WP_147631000.1">
    <property type="nucleotide sequence ID" value="NZ_JAJEQE010000027.1"/>
</dbReference>